<dbReference type="Pfam" id="PF09697">
    <property type="entry name" value="Porph_ging"/>
    <property type="match status" value="1"/>
</dbReference>
<dbReference type="OrthoDB" id="1068986at2"/>
<accession>A0A1I5AJ25</accession>
<dbReference type="RefSeq" id="WP_092910012.1">
    <property type="nucleotide sequence ID" value="NZ_FOUZ01000017.1"/>
</dbReference>
<evidence type="ECO:0000313" key="3">
    <source>
        <dbReference type="Proteomes" id="UP000199149"/>
    </source>
</evidence>
<dbReference type="NCBIfam" id="TIGR01200">
    <property type="entry name" value="GLPGLI"/>
    <property type="match status" value="1"/>
</dbReference>
<evidence type="ECO:0000313" key="2">
    <source>
        <dbReference type="EMBL" id="SFN62481.1"/>
    </source>
</evidence>
<dbReference type="AlphaFoldDB" id="A0A1I5AJ25"/>
<dbReference type="STRING" id="684065.SAMN05421738_11722"/>
<dbReference type="EMBL" id="FOUZ01000017">
    <property type="protein sequence ID" value="SFN62481.1"/>
    <property type="molecule type" value="Genomic_DNA"/>
</dbReference>
<evidence type="ECO:0000256" key="1">
    <source>
        <dbReference type="SAM" id="MobiDB-lite"/>
    </source>
</evidence>
<dbReference type="Proteomes" id="UP000199149">
    <property type="component" value="Unassembled WGS sequence"/>
</dbReference>
<gene>
    <name evidence="2" type="ORF">SAMN05421738_11722</name>
</gene>
<feature type="region of interest" description="Disordered" evidence="1">
    <location>
        <begin position="177"/>
        <end position="201"/>
    </location>
</feature>
<protein>
    <submittedName>
        <fullName evidence="2">GLPGLI family protein</fullName>
    </submittedName>
</protein>
<keyword evidence="3" id="KW-1185">Reference proteome</keyword>
<sequence length="201" mass="22776">MKLGGFVTQYYQLEYNNGKSNYSQIETINNSQENGGSNFAISISIGGEYKALVGDQTSKAFKQGVKLDNENYIVNIPFQDYEWKISNEESTILDYKVIKAISEKENIIAWFAPDIKVNLGPNQINGLPGLILKSETQLKNKLETKLIFEATKANLNPKKFTKEKPMKGKEIAQEEFKKLQEESNEKMKQSFSSEGVKTKID</sequence>
<reference evidence="3" key="1">
    <citation type="submission" date="2016-10" db="EMBL/GenBank/DDBJ databases">
        <authorList>
            <person name="Varghese N."/>
            <person name="Submissions S."/>
        </authorList>
    </citation>
    <scope>NUCLEOTIDE SEQUENCE [LARGE SCALE GENOMIC DNA]</scope>
    <source>
        <strain evidence="3">XJ109</strain>
    </source>
</reference>
<dbReference type="InterPro" id="IPR005901">
    <property type="entry name" value="GLPGLI"/>
</dbReference>
<proteinExistence type="predicted"/>
<name>A0A1I5AJ25_9FLAO</name>
<feature type="compositionally biased region" description="Basic and acidic residues" evidence="1">
    <location>
        <begin position="177"/>
        <end position="188"/>
    </location>
</feature>
<organism evidence="2 3">
    <name type="scientific">Algoriella xinjiangensis</name>
    <dbReference type="NCBI Taxonomy" id="684065"/>
    <lineage>
        <taxon>Bacteria</taxon>
        <taxon>Pseudomonadati</taxon>
        <taxon>Bacteroidota</taxon>
        <taxon>Flavobacteriia</taxon>
        <taxon>Flavobacteriales</taxon>
        <taxon>Weeksellaceae</taxon>
        <taxon>Algoriella</taxon>
    </lineage>
</organism>